<evidence type="ECO:0000313" key="10">
    <source>
        <dbReference type="EMBL" id="QQT56122.1"/>
    </source>
</evidence>
<organism evidence="10 11">
    <name type="scientific">Sphingobacterium multivorum</name>
    <dbReference type="NCBI Taxonomy" id="28454"/>
    <lineage>
        <taxon>Bacteria</taxon>
        <taxon>Pseudomonadati</taxon>
        <taxon>Bacteroidota</taxon>
        <taxon>Sphingobacteriia</taxon>
        <taxon>Sphingobacteriales</taxon>
        <taxon>Sphingobacteriaceae</taxon>
        <taxon>Sphingobacterium</taxon>
    </lineage>
</organism>
<dbReference type="InterPro" id="IPR002941">
    <property type="entry name" value="DNA_methylase_N4/N6"/>
</dbReference>
<reference evidence="10 11" key="1">
    <citation type="submission" date="2021-01" db="EMBL/GenBank/DDBJ databases">
        <title>FDA dAtabase for Regulatory Grade micrObial Sequences (FDA-ARGOS): Supporting development and validation of Infectious Disease Dx tests.</title>
        <authorList>
            <person name="Sproer C."/>
            <person name="Gronow S."/>
            <person name="Severitt S."/>
            <person name="Schroder I."/>
            <person name="Tallon L."/>
            <person name="Sadzewicz L."/>
            <person name="Zhao X."/>
            <person name="Boylan J."/>
            <person name="Ott S."/>
            <person name="Bowen H."/>
            <person name="Vavikolanu K."/>
            <person name="Mehta A."/>
            <person name="Aluvathingal J."/>
            <person name="Nadendla S."/>
            <person name="Lowell S."/>
            <person name="Myers T."/>
            <person name="Yan Y."/>
            <person name="Sichtig H."/>
        </authorList>
    </citation>
    <scope>NUCLEOTIDE SEQUENCE [LARGE SCALE GENOMIC DNA]</scope>
    <source>
        <strain evidence="10 11">FDAARGOS_1141</strain>
    </source>
</reference>
<evidence type="ECO:0000256" key="4">
    <source>
        <dbReference type="ARBA" id="ARBA00022679"/>
    </source>
</evidence>
<keyword evidence="3" id="KW-0489">Methyltransferase</keyword>
<comment type="similarity">
    <text evidence="1">Belongs to the N(4)/N(6)-methyltransferase family. N(4) subfamily.</text>
</comment>
<evidence type="ECO:0000256" key="5">
    <source>
        <dbReference type="ARBA" id="ARBA00022691"/>
    </source>
</evidence>
<sequence length="437" mass="50642">MNEYNERNAEIEVSFRDLVPNLNKNDRYTHLIHPYPAKLIAHIPFFFLNNDIFSKKGDIILDPFAGSGTVLLESLISERNSIGSDSNPLARLISKVKTTRLSPNLLLENLAFIEREFSFQNQEFVPKLKNIDYWFSPNVKKQLGRLFSTIQKINHDQHREFFLICFSNCIKKVSYADSRVSVPVKINLERHKPNSRLYIEVSQKIKNLESINIYEKFKEVCLANIKRINSLEHLSSLTTSAIVSKDARKITRSLEDNELIDDNSIDLIITSPPYAGAQKYIRSSSLNLAWLNEIEDNNSLKLLDSKNIGRENYKKIEYCTLKKTGIEKADDLLEKIFRTNPTRSFIAANYLLEMRDVFTEMHRVLKHGKYFILVIGNNNVCGYEFNTQLYLTEMLESLGFKVVLKLIDDIKSFGLMTKRNKTADLISREWIIVLQKK</sequence>
<keyword evidence="6" id="KW-0680">Restriction system</keyword>
<evidence type="ECO:0000256" key="8">
    <source>
        <dbReference type="ARBA" id="ARBA00049120"/>
    </source>
</evidence>
<name>A0ABX7D0D2_SPHMU</name>
<proteinExistence type="inferred from homology"/>
<dbReference type="EC" id="2.1.1.113" evidence="2"/>
<comment type="catalytic activity">
    <reaction evidence="8">
        <text>a 2'-deoxycytidine in DNA + S-adenosyl-L-methionine = an N(4)-methyl-2'-deoxycytidine in DNA + S-adenosyl-L-homocysteine + H(+)</text>
        <dbReference type="Rhea" id="RHEA:16857"/>
        <dbReference type="Rhea" id="RHEA-COMP:11369"/>
        <dbReference type="Rhea" id="RHEA-COMP:13674"/>
        <dbReference type="ChEBI" id="CHEBI:15378"/>
        <dbReference type="ChEBI" id="CHEBI:57856"/>
        <dbReference type="ChEBI" id="CHEBI:59789"/>
        <dbReference type="ChEBI" id="CHEBI:85452"/>
        <dbReference type="ChEBI" id="CHEBI:137933"/>
        <dbReference type="EC" id="2.1.1.113"/>
    </reaction>
</comment>
<keyword evidence="5" id="KW-0949">S-adenosyl-L-methionine</keyword>
<evidence type="ECO:0000256" key="2">
    <source>
        <dbReference type="ARBA" id="ARBA00012185"/>
    </source>
</evidence>
<evidence type="ECO:0000256" key="1">
    <source>
        <dbReference type="ARBA" id="ARBA00010203"/>
    </source>
</evidence>
<evidence type="ECO:0000256" key="6">
    <source>
        <dbReference type="ARBA" id="ARBA00022747"/>
    </source>
</evidence>
<dbReference type="Gene3D" id="3.40.50.150">
    <property type="entry name" value="Vaccinia Virus protein VP39"/>
    <property type="match status" value="2"/>
</dbReference>
<evidence type="ECO:0000313" key="11">
    <source>
        <dbReference type="Proteomes" id="UP000595498"/>
    </source>
</evidence>
<evidence type="ECO:0000259" key="9">
    <source>
        <dbReference type="Pfam" id="PF01555"/>
    </source>
</evidence>
<dbReference type="EMBL" id="CP068224">
    <property type="protein sequence ID" value="QQT56122.1"/>
    <property type="molecule type" value="Genomic_DNA"/>
</dbReference>
<protein>
    <recommendedName>
        <fullName evidence="2">site-specific DNA-methyltransferase (cytosine-N(4)-specific)</fullName>
        <ecNumber evidence="2">2.1.1.113</ecNumber>
    </recommendedName>
</protein>
<dbReference type="SUPFAM" id="SSF53335">
    <property type="entry name" value="S-adenosyl-L-methionine-dependent methyltransferases"/>
    <property type="match status" value="2"/>
</dbReference>
<keyword evidence="7" id="KW-0238">DNA-binding</keyword>
<evidence type="ECO:0000256" key="7">
    <source>
        <dbReference type="ARBA" id="ARBA00023125"/>
    </source>
</evidence>
<accession>A0ABX7D0D2</accession>
<dbReference type="Proteomes" id="UP000595498">
    <property type="component" value="Chromosome"/>
</dbReference>
<evidence type="ECO:0000256" key="3">
    <source>
        <dbReference type="ARBA" id="ARBA00022603"/>
    </source>
</evidence>
<dbReference type="InterPro" id="IPR029063">
    <property type="entry name" value="SAM-dependent_MTases_sf"/>
</dbReference>
<gene>
    <name evidence="10" type="ORF">I6I98_13010</name>
</gene>
<dbReference type="PROSITE" id="PS00093">
    <property type="entry name" value="N4_MTASE"/>
    <property type="match status" value="1"/>
</dbReference>
<dbReference type="Pfam" id="PF01555">
    <property type="entry name" value="N6_N4_Mtase"/>
    <property type="match status" value="1"/>
</dbReference>
<feature type="domain" description="DNA methylase N-4/N-6" evidence="9">
    <location>
        <begin position="52"/>
        <end position="88"/>
    </location>
</feature>
<keyword evidence="11" id="KW-1185">Reference proteome</keyword>
<keyword evidence="4" id="KW-0808">Transferase</keyword>
<dbReference type="InterPro" id="IPR017985">
    <property type="entry name" value="MeTrfase_CN4_CS"/>
</dbReference>